<dbReference type="Gene3D" id="3.40.50.1820">
    <property type="entry name" value="alpha/beta hydrolase"/>
    <property type="match status" value="1"/>
</dbReference>
<dbReference type="UniPathway" id="UPA00674"/>
<organism evidence="1">
    <name type="scientific">Picea sitchensis</name>
    <name type="common">Sitka spruce</name>
    <name type="synonym">Pinus sitchensis</name>
    <dbReference type="NCBI Taxonomy" id="3332"/>
    <lineage>
        <taxon>Eukaryota</taxon>
        <taxon>Viridiplantae</taxon>
        <taxon>Streptophyta</taxon>
        <taxon>Embryophyta</taxon>
        <taxon>Tracheophyta</taxon>
        <taxon>Spermatophyta</taxon>
        <taxon>Pinopsida</taxon>
        <taxon>Pinidae</taxon>
        <taxon>Conifers I</taxon>
        <taxon>Pinales</taxon>
        <taxon>Pinaceae</taxon>
        <taxon>Picea</taxon>
    </lineage>
</organism>
<dbReference type="SUPFAM" id="SSF53474">
    <property type="entry name" value="alpha/beta-Hydrolases"/>
    <property type="match status" value="1"/>
</dbReference>
<dbReference type="PANTHER" id="PTHR33428:SF2">
    <property type="entry name" value="CHLOROPHYLLASE-2"/>
    <property type="match status" value="1"/>
</dbReference>
<dbReference type="Pfam" id="PF07224">
    <property type="entry name" value="Chlorophyllase"/>
    <property type="match status" value="1"/>
</dbReference>
<sequence length="329" mass="35720">MGQQGEEPWEDVFKPGRFPVRILKIPQRTTHGSTTAAAPKPLLLALPAQPGEYPVLLFFHGYLLLNSFYTQLLQHIASHGYIAIAPQMYCVTGADATPEIADAAAICNWLLQGLSSYLPDDVRPDFQNVAMAGHSRGGKVAFGLALDRTSQTTELKFSALVGVDPVDGMARGRQTQPRILTYKPHSFDSVIPTLIVGSGLGAVKRNPLFPPCAPEGVSHREFFSECSAPAYHFVASDYGHMDFLDDETGGVKGQSSYCLCKNGVAREPMRRFCGGIIVAFLNVCLQNDSGAFNDLLVHPSHAPVKLEPPESFVSEVEHQAVESLLPQTV</sequence>
<dbReference type="BRENDA" id="3.1.1.14">
    <property type="organism ID" value="8974"/>
</dbReference>
<dbReference type="EMBL" id="BT070775">
    <property type="protein sequence ID" value="ACN40275.1"/>
    <property type="molecule type" value="mRNA"/>
</dbReference>
<dbReference type="GO" id="GO:0047746">
    <property type="term" value="F:chlorophyllase activity"/>
    <property type="evidence" value="ECO:0007669"/>
    <property type="project" value="TreeGrafter"/>
</dbReference>
<dbReference type="AlphaFoldDB" id="C0PR35"/>
<dbReference type="ESTHER" id="picsi-c0pr35">
    <property type="family name" value="Chlorophyllase_Plant"/>
</dbReference>
<dbReference type="InterPro" id="IPR029058">
    <property type="entry name" value="AB_hydrolase_fold"/>
</dbReference>
<dbReference type="InterPro" id="IPR017395">
    <property type="entry name" value="Chlorophyllase-like"/>
</dbReference>
<dbReference type="PANTHER" id="PTHR33428">
    <property type="entry name" value="CHLOROPHYLLASE-2, CHLOROPLASTIC"/>
    <property type="match status" value="1"/>
</dbReference>
<accession>C0PR35</accession>
<protein>
    <submittedName>
        <fullName evidence="1">Uncharacterized protein</fullName>
    </submittedName>
</protein>
<proteinExistence type="evidence at transcript level"/>
<name>C0PR35_PICSI</name>
<evidence type="ECO:0000313" key="1">
    <source>
        <dbReference type="EMBL" id="ACN40275.1"/>
    </source>
</evidence>
<dbReference type="GO" id="GO:0015996">
    <property type="term" value="P:chlorophyll catabolic process"/>
    <property type="evidence" value="ECO:0007669"/>
    <property type="project" value="UniProtKB-UniPathway"/>
</dbReference>
<reference evidence="1" key="1">
    <citation type="submission" date="2009-02" db="EMBL/GenBank/DDBJ databases">
        <title>Full length sequence-verified cDNA sequences from Sitka spruce (Picea sitchensis).</title>
        <authorList>
            <person name="Reid K.E."/>
            <person name="Liao N."/>
            <person name="Ralph S."/>
            <person name="Kolosova N."/>
            <person name="Oddy C."/>
            <person name="Moore R."/>
            <person name="Mayo M."/>
            <person name="Wagner S."/>
            <person name="King J."/>
            <person name="Yanchuk A."/>
            <person name="Holt R."/>
            <person name="Jones S."/>
            <person name="Marra M."/>
            <person name="Ritland C.E."/>
            <person name="Ritland K."/>
            <person name="Bohlmann J."/>
        </authorList>
    </citation>
    <scope>NUCLEOTIDE SEQUENCE</scope>
    <source>
        <tissue evidence="1">Green portion of the leader tissue</tissue>
    </source>
</reference>